<dbReference type="EMBL" id="QKRA01000001">
    <property type="protein sequence ID" value="RDL46062.1"/>
    <property type="molecule type" value="Genomic_DNA"/>
</dbReference>
<name>A0A370UE47_9GAMM</name>
<feature type="coiled-coil region" evidence="2">
    <location>
        <begin position="99"/>
        <end position="133"/>
    </location>
</feature>
<accession>A0A370UE47</accession>
<sequence>MSIIDDFNVLELSTNATEQEAKAAYRRLARRYHPDKNPNLDTTEHFQRIHDAYQNVLQAIKRSNGQSWQPYSFTEHVTPSPNSESGFEFKSDAKQRAYVKEQQRAYQDMKRSNAEQERAKEEALNKARNTLHERRMKALYEEMRKADSQIAREQPTEFTQASSDNFDHAHHFQYDTGETGPSNAQQNTEDHPATRPYRLYAAKAAFVACSYLTVFAAGIYSANYFDTVSNSAKPSISYISGLYPQFRQGTGYTLEQTRLFTEPSITSTIKTSIPKMTDVTVVTIESDWLTLSYNNTTGWAKAENLGFGSALHAKQTGCIGQPGLAPRHGTLIGNVQGSSRLRILNQLSTPSLLVFQSLDGQPPFSIYLQAGQPLAANSIPRGSYRLVLESGSLYHSACHKFLFNEQSRVLLDKVDFASTEQSLTLRNLVNP</sequence>
<evidence type="ECO:0000256" key="3">
    <source>
        <dbReference type="SAM" id="MobiDB-lite"/>
    </source>
</evidence>
<evidence type="ECO:0000256" key="2">
    <source>
        <dbReference type="SAM" id="Coils"/>
    </source>
</evidence>
<evidence type="ECO:0000313" key="6">
    <source>
        <dbReference type="Proteomes" id="UP000254326"/>
    </source>
</evidence>
<keyword evidence="1" id="KW-0143">Chaperone</keyword>
<evidence type="ECO:0000313" key="5">
    <source>
        <dbReference type="EMBL" id="RDL46062.1"/>
    </source>
</evidence>
<gene>
    <name evidence="5" type="ORF">DN730_03210</name>
</gene>
<dbReference type="InterPro" id="IPR036869">
    <property type="entry name" value="J_dom_sf"/>
</dbReference>
<proteinExistence type="predicted"/>
<dbReference type="Gene3D" id="1.10.287.110">
    <property type="entry name" value="DnaJ domain"/>
    <property type="match status" value="1"/>
</dbReference>
<dbReference type="PRINTS" id="PR00625">
    <property type="entry name" value="JDOMAIN"/>
</dbReference>
<dbReference type="Proteomes" id="UP000254326">
    <property type="component" value="Unassembled WGS sequence"/>
</dbReference>
<organism evidence="5 6">
    <name type="scientific">Marinomonas piezotolerans</name>
    <dbReference type="NCBI Taxonomy" id="2213058"/>
    <lineage>
        <taxon>Bacteria</taxon>
        <taxon>Pseudomonadati</taxon>
        <taxon>Pseudomonadota</taxon>
        <taxon>Gammaproteobacteria</taxon>
        <taxon>Oceanospirillales</taxon>
        <taxon>Oceanospirillaceae</taxon>
        <taxon>Marinomonas</taxon>
    </lineage>
</organism>
<feature type="domain" description="J" evidence="4">
    <location>
        <begin position="5"/>
        <end position="69"/>
    </location>
</feature>
<dbReference type="AlphaFoldDB" id="A0A370UE47"/>
<reference evidence="5 6" key="1">
    <citation type="submission" date="2018-06" db="EMBL/GenBank/DDBJ databases">
        <title>Marinomonas sp. YLB-05 draft genome sequence.</title>
        <authorList>
            <person name="Yu L."/>
            <person name="Tang X."/>
        </authorList>
    </citation>
    <scope>NUCLEOTIDE SEQUENCE [LARGE SCALE GENOMIC DNA]</scope>
    <source>
        <strain evidence="5 6">YLB-05</strain>
    </source>
</reference>
<evidence type="ECO:0000259" key="4">
    <source>
        <dbReference type="PROSITE" id="PS50076"/>
    </source>
</evidence>
<keyword evidence="2" id="KW-0175">Coiled coil</keyword>
<comment type="caution">
    <text evidence="5">The sequence shown here is derived from an EMBL/GenBank/DDBJ whole genome shotgun (WGS) entry which is preliminary data.</text>
</comment>
<protein>
    <submittedName>
        <fullName evidence="5">Molecular chaperone DnaJ</fullName>
    </submittedName>
</protein>
<dbReference type="CDD" id="cd22249">
    <property type="entry name" value="UDM1_RNF168_RNF169-like"/>
    <property type="match status" value="1"/>
</dbReference>
<dbReference type="PANTHER" id="PTHR43948:SF10">
    <property type="entry name" value="MRJ, ISOFORM E"/>
    <property type="match status" value="1"/>
</dbReference>
<dbReference type="SUPFAM" id="SSF46565">
    <property type="entry name" value="Chaperone J-domain"/>
    <property type="match status" value="1"/>
</dbReference>
<dbReference type="Gene3D" id="2.30.30.40">
    <property type="entry name" value="SH3 Domains"/>
    <property type="match status" value="1"/>
</dbReference>
<dbReference type="SMART" id="SM00271">
    <property type="entry name" value="DnaJ"/>
    <property type="match status" value="1"/>
</dbReference>
<evidence type="ECO:0000256" key="1">
    <source>
        <dbReference type="ARBA" id="ARBA00023186"/>
    </source>
</evidence>
<dbReference type="InterPro" id="IPR001623">
    <property type="entry name" value="DnaJ_domain"/>
</dbReference>
<dbReference type="OrthoDB" id="9779889at2"/>
<dbReference type="RefSeq" id="WP_115466648.1">
    <property type="nucleotide sequence ID" value="NZ_QKRA01000001.1"/>
</dbReference>
<dbReference type="PANTHER" id="PTHR43948">
    <property type="entry name" value="DNAJ HOMOLOG SUBFAMILY B"/>
    <property type="match status" value="1"/>
</dbReference>
<dbReference type="CDD" id="cd06257">
    <property type="entry name" value="DnaJ"/>
    <property type="match status" value="1"/>
</dbReference>
<feature type="region of interest" description="Disordered" evidence="3">
    <location>
        <begin position="171"/>
        <end position="191"/>
    </location>
</feature>
<dbReference type="PROSITE" id="PS50076">
    <property type="entry name" value="DNAJ_2"/>
    <property type="match status" value="1"/>
</dbReference>
<dbReference type="Pfam" id="PF00226">
    <property type="entry name" value="DnaJ"/>
    <property type="match status" value="1"/>
</dbReference>
<keyword evidence="6" id="KW-1185">Reference proteome</keyword>